<dbReference type="SUPFAM" id="SSF63748">
    <property type="entry name" value="Tudor/PWWP/MBT"/>
    <property type="match status" value="1"/>
</dbReference>
<accession>A0A3B4FC46</accession>
<keyword evidence="1" id="KW-0677">Repeat</keyword>
<dbReference type="GO" id="GO:0005634">
    <property type="term" value="C:nucleus"/>
    <property type="evidence" value="ECO:0007669"/>
    <property type="project" value="InterPro"/>
</dbReference>
<dbReference type="PANTHER" id="PTHR12247">
    <property type="entry name" value="POLYCOMB GROUP PROTEIN"/>
    <property type="match status" value="1"/>
</dbReference>
<protein>
    <submittedName>
        <fullName evidence="4">Uncharacterized protein</fullName>
    </submittedName>
</protein>
<organism evidence="4">
    <name type="scientific">Pundamilia nyererei</name>
    <dbReference type="NCBI Taxonomy" id="303518"/>
    <lineage>
        <taxon>Eukaryota</taxon>
        <taxon>Metazoa</taxon>
        <taxon>Chordata</taxon>
        <taxon>Craniata</taxon>
        <taxon>Vertebrata</taxon>
        <taxon>Euteleostomi</taxon>
        <taxon>Actinopterygii</taxon>
        <taxon>Neopterygii</taxon>
        <taxon>Teleostei</taxon>
        <taxon>Neoteleostei</taxon>
        <taxon>Acanthomorphata</taxon>
        <taxon>Ovalentaria</taxon>
        <taxon>Cichlomorphae</taxon>
        <taxon>Cichliformes</taxon>
        <taxon>Cichlidae</taxon>
        <taxon>African cichlids</taxon>
        <taxon>Pseudocrenilabrinae</taxon>
        <taxon>Haplochromini</taxon>
        <taxon>Pundamilia</taxon>
    </lineage>
</organism>
<dbReference type="Ensembl" id="ENSPNYT00000007703.1">
    <property type="protein sequence ID" value="ENSPNYP00000007518.1"/>
    <property type="gene ID" value="ENSPNYG00000005759.1"/>
</dbReference>
<feature type="compositionally biased region" description="Polar residues" evidence="3">
    <location>
        <begin position="1"/>
        <end position="10"/>
    </location>
</feature>
<dbReference type="PROSITE" id="PS51079">
    <property type="entry name" value="MBT"/>
    <property type="match status" value="1"/>
</dbReference>
<feature type="region of interest" description="Disordered" evidence="3">
    <location>
        <begin position="1"/>
        <end position="21"/>
    </location>
</feature>
<dbReference type="GO" id="GO:0003682">
    <property type="term" value="F:chromatin binding"/>
    <property type="evidence" value="ECO:0007669"/>
    <property type="project" value="TreeGrafter"/>
</dbReference>
<dbReference type="InterPro" id="IPR050548">
    <property type="entry name" value="PcG_chromatin_remod_factors"/>
</dbReference>
<evidence type="ECO:0000256" key="2">
    <source>
        <dbReference type="PROSITE-ProRule" id="PRU00459"/>
    </source>
</evidence>
<evidence type="ECO:0000256" key="1">
    <source>
        <dbReference type="ARBA" id="ARBA00022737"/>
    </source>
</evidence>
<dbReference type="Pfam" id="PF02820">
    <property type="entry name" value="MBT"/>
    <property type="match status" value="1"/>
</dbReference>
<dbReference type="GeneTree" id="ENSGT00940000158264"/>
<dbReference type="GO" id="GO:0042393">
    <property type="term" value="F:histone binding"/>
    <property type="evidence" value="ECO:0007669"/>
    <property type="project" value="TreeGrafter"/>
</dbReference>
<dbReference type="Gene3D" id="2.30.30.140">
    <property type="match status" value="2"/>
</dbReference>
<dbReference type="GO" id="GO:0045892">
    <property type="term" value="P:negative regulation of DNA-templated transcription"/>
    <property type="evidence" value="ECO:0007669"/>
    <property type="project" value="TreeGrafter"/>
</dbReference>
<dbReference type="AlphaFoldDB" id="A0A3B4FC46"/>
<dbReference type="PANTHER" id="PTHR12247:SF69">
    <property type="entry name" value="LETHAL(3)MALIGNANT BRAIN TUMOR-LIKE PROTEIN 1"/>
    <property type="match status" value="1"/>
</dbReference>
<dbReference type="STRING" id="303518.ENSPNYP00000007518"/>
<feature type="repeat" description="MBT" evidence="2">
    <location>
        <begin position="26"/>
        <end position="115"/>
    </location>
</feature>
<dbReference type="SMART" id="SM00561">
    <property type="entry name" value="MBT"/>
    <property type="match status" value="1"/>
</dbReference>
<evidence type="ECO:0000256" key="3">
    <source>
        <dbReference type="SAM" id="MobiDB-lite"/>
    </source>
</evidence>
<reference evidence="4" key="1">
    <citation type="submission" date="2023-09" db="UniProtKB">
        <authorList>
            <consortium name="Ensembl"/>
        </authorList>
    </citation>
    <scope>IDENTIFICATION</scope>
</reference>
<sequence>LTRCNTNATARRSLDARSGHPNPENFVWEEYLQETGSTAAPISAFTLVRIEERAPHGFQVNHKLEAVDRRNPMLIRVATVTDTEDYRFDVWCDSDLCDLHPVGWCQRTGHPLEPPPGQTYRSERDRLVRQTGQTVLQFRRKVIAGQIHSLLSCV</sequence>
<dbReference type="InterPro" id="IPR004092">
    <property type="entry name" value="Mbt"/>
</dbReference>
<name>A0A3B4FC46_9CICH</name>
<proteinExistence type="predicted"/>
<evidence type="ECO:0000313" key="4">
    <source>
        <dbReference type="Ensembl" id="ENSPNYP00000007518.1"/>
    </source>
</evidence>